<comment type="caution">
    <text evidence="9">The sequence shown here is derived from an EMBL/GenBank/DDBJ whole genome shotgun (WGS) entry which is preliminary data.</text>
</comment>
<feature type="transmembrane region" description="Helical" evidence="7">
    <location>
        <begin position="336"/>
        <end position="355"/>
    </location>
</feature>
<feature type="transmembrane region" description="Helical" evidence="7">
    <location>
        <begin position="109"/>
        <end position="129"/>
    </location>
</feature>
<feature type="transmembrane region" description="Helical" evidence="7">
    <location>
        <begin position="242"/>
        <end position="266"/>
    </location>
</feature>
<dbReference type="InterPro" id="IPR011701">
    <property type="entry name" value="MFS"/>
</dbReference>
<dbReference type="PANTHER" id="PTHR43791">
    <property type="entry name" value="PERMEASE-RELATED"/>
    <property type="match status" value="1"/>
</dbReference>
<evidence type="ECO:0000256" key="3">
    <source>
        <dbReference type="ARBA" id="ARBA00022692"/>
    </source>
</evidence>
<dbReference type="Pfam" id="PF07690">
    <property type="entry name" value="MFS_1"/>
    <property type="match status" value="1"/>
</dbReference>
<dbReference type="InterPro" id="IPR036259">
    <property type="entry name" value="MFS_trans_sf"/>
</dbReference>
<evidence type="ECO:0000256" key="4">
    <source>
        <dbReference type="ARBA" id="ARBA00022989"/>
    </source>
</evidence>
<organism evidence="9 10">
    <name type="scientific">Pleurostoma richardsiae</name>
    <dbReference type="NCBI Taxonomy" id="41990"/>
    <lineage>
        <taxon>Eukaryota</taxon>
        <taxon>Fungi</taxon>
        <taxon>Dikarya</taxon>
        <taxon>Ascomycota</taxon>
        <taxon>Pezizomycotina</taxon>
        <taxon>Sordariomycetes</taxon>
        <taxon>Sordariomycetidae</taxon>
        <taxon>Calosphaeriales</taxon>
        <taxon>Pleurostomataceae</taxon>
        <taxon>Pleurostoma</taxon>
    </lineage>
</organism>
<dbReference type="GO" id="GO:0016020">
    <property type="term" value="C:membrane"/>
    <property type="evidence" value="ECO:0007669"/>
    <property type="project" value="UniProtKB-SubCell"/>
</dbReference>
<sequence>MGRRIVRKVDFRLIPVLFGTCVFFYMDKGILSSASVFGLEDDLDLVGQDYSWSSSIFYFGYLFWMGPSAWLCSRLPIAKYLTLNTLIWGIIVGLTAACTSFGGLAANRFFLGVGEAIVNPAFIYITSTWYTRDQVPKRTSLWFTGNSIGALIAALFAYGVGHISHPLHPWRWMYIILGILTVIWAGCIWFLLPDSISEAKFLSEEERQFATDRVVLAGTGRTEKAPWKWDQVVECLIDPKTWFIVAILLCVQLPSGGLQSFANLVIKGIGYSSLDTTLLTIPSELIAALSIAITGWFAGRFRNVHCLMIIISVIPVLVGGAIIYQRAHVSKGVQLFAYFLIQTTFAPVPLMMSMIQTNYKGVTKKMTMVAIFYIIYCAGNIGGPQLFKASEAPTYSTAFKAVMTCPALTIVLCTVFRFYLQWLNHKRVREEGIQGSAGASGAVAGGKVIEIGHKSGETDQALREIEFQSEDYEDVTDWKTYGFRYRF</sequence>
<evidence type="ECO:0000256" key="2">
    <source>
        <dbReference type="ARBA" id="ARBA00022448"/>
    </source>
</evidence>
<evidence type="ECO:0000256" key="5">
    <source>
        <dbReference type="ARBA" id="ARBA00023136"/>
    </source>
</evidence>
<keyword evidence="4 7" id="KW-1133">Transmembrane helix</keyword>
<keyword evidence="3 7" id="KW-0812">Transmembrane</keyword>
<comment type="similarity">
    <text evidence="6">Belongs to the major facilitator superfamily. Allantoate permease family.</text>
</comment>
<dbReference type="FunFam" id="1.20.1250.20:FF:000064">
    <property type="entry name" value="MFS allantoate transporter"/>
    <property type="match status" value="1"/>
</dbReference>
<dbReference type="PROSITE" id="PS50850">
    <property type="entry name" value="MFS"/>
    <property type="match status" value="1"/>
</dbReference>
<feature type="transmembrane region" description="Helical" evidence="7">
    <location>
        <begin position="141"/>
        <end position="160"/>
    </location>
</feature>
<feature type="transmembrane region" description="Helical" evidence="7">
    <location>
        <begin position="56"/>
        <end position="73"/>
    </location>
</feature>
<dbReference type="PANTHER" id="PTHR43791:SF10">
    <property type="entry name" value="MAJOR FACILITATOR SUPERFAMILY (MFS) PROFILE DOMAIN-CONTAINING PROTEIN"/>
    <property type="match status" value="1"/>
</dbReference>
<dbReference type="GO" id="GO:0022857">
    <property type="term" value="F:transmembrane transporter activity"/>
    <property type="evidence" value="ECO:0007669"/>
    <property type="project" value="InterPro"/>
</dbReference>
<evidence type="ECO:0000313" key="9">
    <source>
        <dbReference type="EMBL" id="KAJ9150354.1"/>
    </source>
</evidence>
<feature type="transmembrane region" description="Helical" evidence="7">
    <location>
        <begin position="399"/>
        <end position="420"/>
    </location>
</feature>
<dbReference type="Proteomes" id="UP001174694">
    <property type="component" value="Unassembled WGS sequence"/>
</dbReference>
<dbReference type="Gene3D" id="1.20.1250.20">
    <property type="entry name" value="MFS general substrate transporter like domains"/>
    <property type="match status" value="2"/>
</dbReference>
<dbReference type="InterPro" id="IPR020846">
    <property type="entry name" value="MFS_dom"/>
</dbReference>
<evidence type="ECO:0000256" key="6">
    <source>
        <dbReference type="ARBA" id="ARBA00037968"/>
    </source>
</evidence>
<keyword evidence="10" id="KW-1185">Reference proteome</keyword>
<accession>A0AA38S490</accession>
<feature type="domain" description="Major facilitator superfamily (MFS) profile" evidence="8">
    <location>
        <begin position="13"/>
        <end position="425"/>
    </location>
</feature>
<feature type="transmembrane region" description="Helical" evidence="7">
    <location>
        <begin position="85"/>
        <end position="103"/>
    </location>
</feature>
<protein>
    <submittedName>
        <fullName evidence="9">Allantoate permease</fullName>
    </submittedName>
</protein>
<feature type="transmembrane region" description="Helical" evidence="7">
    <location>
        <begin position="306"/>
        <end position="324"/>
    </location>
</feature>
<evidence type="ECO:0000256" key="1">
    <source>
        <dbReference type="ARBA" id="ARBA00004141"/>
    </source>
</evidence>
<feature type="transmembrane region" description="Helical" evidence="7">
    <location>
        <begin position="172"/>
        <end position="192"/>
    </location>
</feature>
<evidence type="ECO:0000313" key="10">
    <source>
        <dbReference type="Proteomes" id="UP001174694"/>
    </source>
</evidence>
<keyword evidence="2" id="KW-0813">Transport</keyword>
<feature type="transmembrane region" description="Helical" evidence="7">
    <location>
        <begin position="278"/>
        <end position="299"/>
    </location>
</feature>
<gene>
    <name evidence="9" type="ORF">NKR23_g3766</name>
</gene>
<comment type="subcellular location">
    <subcellularLocation>
        <location evidence="1">Membrane</location>
        <topology evidence="1">Multi-pass membrane protein</topology>
    </subcellularLocation>
</comment>
<dbReference type="AlphaFoldDB" id="A0AA38S490"/>
<reference evidence="9" key="1">
    <citation type="submission" date="2022-07" db="EMBL/GenBank/DDBJ databases">
        <title>Fungi with potential for degradation of polypropylene.</title>
        <authorList>
            <person name="Gostincar C."/>
        </authorList>
    </citation>
    <scope>NUCLEOTIDE SEQUENCE</scope>
    <source>
        <strain evidence="9">EXF-13308</strain>
    </source>
</reference>
<feature type="transmembrane region" description="Helical" evidence="7">
    <location>
        <begin position="367"/>
        <end position="387"/>
    </location>
</feature>
<dbReference type="SUPFAM" id="SSF103473">
    <property type="entry name" value="MFS general substrate transporter"/>
    <property type="match status" value="1"/>
</dbReference>
<keyword evidence="5 7" id="KW-0472">Membrane</keyword>
<dbReference type="EMBL" id="JANBVO010000008">
    <property type="protein sequence ID" value="KAJ9150354.1"/>
    <property type="molecule type" value="Genomic_DNA"/>
</dbReference>
<proteinExistence type="inferred from homology"/>
<evidence type="ECO:0000256" key="7">
    <source>
        <dbReference type="SAM" id="Phobius"/>
    </source>
</evidence>
<evidence type="ECO:0000259" key="8">
    <source>
        <dbReference type="PROSITE" id="PS50850"/>
    </source>
</evidence>
<name>A0AA38S490_9PEZI</name>